<dbReference type="OrthoDB" id="9809197at2"/>
<dbReference type="KEGG" id="fam:OYT1_ch2217"/>
<protein>
    <submittedName>
        <fullName evidence="1">Uncharacterized protein</fullName>
    </submittedName>
</protein>
<gene>
    <name evidence="1" type="ORF">OYT1_ch2217</name>
</gene>
<keyword evidence="2" id="KW-1185">Reference proteome</keyword>
<reference evidence="1 2" key="1">
    <citation type="submission" date="2018-06" db="EMBL/GenBank/DDBJ databases">
        <title>OYT1 Genome Sequencing.</title>
        <authorList>
            <person name="Kato S."/>
            <person name="Itoh T."/>
            <person name="Ohkuma M."/>
        </authorList>
    </citation>
    <scope>NUCLEOTIDE SEQUENCE [LARGE SCALE GENOMIC DNA]</scope>
    <source>
        <strain evidence="1 2">OYT1</strain>
    </source>
</reference>
<name>A0A2Z6GE42_9PROT</name>
<evidence type="ECO:0000313" key="1">
    <source>
        <dbReference type="EMBL" id="BBE51737.1"/>
    </source>
</evidence>
<organism evidence="1 2">
    <name type="scientific">Ferriphaselus amnicola</name>
    <dbReference type="NCBI Taxonomy" id="1188319"/>
    <lineage>
        <taxon>Bacteria</taxon>
        <taxon>Pseudomonadati</taxon>
        <taxon>Pseudomonadota</taxon>
        <taxon>Betaproteobacteria</taxon>
        <taxon>Nitrosomonadales</taxon>
        <taxon>Gallionellaceae</taxon>
        <taxon>Ferriphaselus</taxon>
    </lineage>
</organism>
<sequence>MIELALLAIIVTVVVILIKPSRTPPPDSPLVIERVGQFHATLAPQLKLAQPLIEAIAHQLLEQGFSEGDSETLCFEICDADVVTHGHKRYLLGLTRRNGILYFQAISPRPLAPDTDRDTPYKILQDYAALVLVNIPATSINPEVSDLLAKGVLFVAKSRGVTIERLFSLRLQ</sequence>
<dbReference type="RefSeq" id="WP_062626375.1">
    <property type="nucleotide sequence ID" value="NZ_AP018738.1"/>
</dbReference>
<dbReference type="EMBL" id="AP018738">
    <property type="protein sequence ID" value="BBE51737.1"/>
    <property type="molecule type" value="Genomic_DNA"/>
</dbReference>
<dbReference type="Proteomes" id="UP000033070">
    <property type="component" value="Chromosome"/>
</dbReference>
<accession>A0A2Z6GE42</accession>
<dbReference type="AlphaFoldDB" id="A0A2Z6GE42"/>
<dbReference type="STRING" id="1188319.OYT1_01206"/>
<proteinExistence type="predicted"/>
<evidence type="ECO:0000313" key="2">
    <source>
        <dbReference type="Proteomes" id="UP000033070"/>
    </source>
</evidence>